<protein>
    <submittedName>
        <fullName evidence="3">Hemerythrin domain-containing protein</fullName>
    </submittedName>
    <submittedName>
        <fullName evidence="2">Hemerythrin-like domain-containing protein</fullName>
    </submittedName>
</protein>
<evidence type="ECO:0000313" key="3">
    <source>
        <dbReference type="EMBL" id="QEN00777.1"/>
    </source>
</evidence>
<reference evidence="3 4" key="1">
    <citation type="submission" date="2019-02" db="EMBL/GenBank/DDBJ databases">
        <title>Complete Genome Sequence and Methylome Analysis of Sphaerotilus natans subsp. sulfidivorans D-507.</title>
        <authorList>
            <person name="Fomenkov A."/>
            <person name="Gridneva E."/>
            <person name="Smolyakov D."/>
            <person name="Dubinina G."/>
            <person name="Vincze T."/>
            <person name="Grabovich M."/>
            <person name="Roberts R.J."/>
        </authorList>
    </citation>
    <scope>NUCLEOTIDE SEQUENCE [LARGE SCALE GENOMIC DNA]</scope>
    <source>
        <strain evidence="3 4">D-507</strain>
    </source>
</reference>
<dbReference type="Pfam" id="PF01814">
    <property type="entry name" value="Hemerythrin"/>
    <property type="match status" value="1"/>
</dbReference>
<dbReference type="AlphaFoldDB" id="A0A5C1PZC5"/>
<evidence type="ECO:0000313" key="4">
    <source>
        <dbReference type="Proteomes" id="UP000323522"/>
    </source>
</evidence>
<dbReference type="Proteomes" id="UP000323522">
    <property type="component" value="Chromosome"/>
</dbReference>
<evidence type="ECO:0000259" key="1">
    <source>
        <dbReference type="Pfam" id="PF01814"/>
    </source>
</evidence>
<organism evidence="3 4">
    <name type="scientific">Sphaerotilus sulfidivorans</name>
    <dbReference type="NCBI Taxonomy" id="639200"/>
    <lineage>
        <taxon>Bacteria</taxon>
        <taxon>Pseudomonadati</taxon>
        <taxon>Pseudomonadota</taxon>
        <taxon>Betaproteobacteria</taxon>
        <taxon>Burkholderiales</taxon>
        <taxon>Sphaerotilaceae</taxon>
        <taxon>Sphaerotilus</taxon>
    </lineage>
</organism>
<dbReference type="OrthoDB" id="8898809at2"/>
<gene>
    <name evidence="2" type="ORF">ABIC99_001115</name>
    <name evidence="3" type="ORF">EWH46_08310</name>
</gene>
<sequence length="185" mass="20859">MSLSASLAAEAVLPVPIPVEQEFEALDTCHREVLATLRDMAALVDHLDDKGVDAVARRMASDIVRFFSQTARAHHADEERLVFPGLLASGDAELVQHILRLQQDHGWLEEDWLELSAQIDAVAQGYSWYDIDALRQGTAVFTELYKDHIDLEESLIYPEARRQLMVRPQAGEARARRARSRDARS</sequence>
<dbReference type="Proteomes" id="UP001549111">
    <property type="component" value="Unassembled WGS sequence"/>
</dbReference>
<dbReference type="RefSeq" id="WP_149503497.1">
    <property type="nucleotide sequence ID" value="NZ_CP035708.1"/>
</dbReference>
<evidence type="ECO:0000313" key="2">
    <source>
        <dbReference type="EMBL" id="MET3603331.1"/>
    </source>
</evidence>
<dbReference type="EMBL" id="JBEPLS010000003">
    <property type="protein sequence ID" value="MET3603331.1"/>
    <property type="molecule type" value="Genomic_DNA"/>
</dbReference>
<dbReference type="Gene3D" id="1.20.120.520">
    <property type="entry name" value="nmb1532 protein domain like"/>
    <property type="match status" value="1"/>
</dbReference>
<evidence type="ECO:0000313" key="5">
    <source>
        <dbReference type="Proteomes" id="UP001549111"/>
    </source>
</evidence>
<accession>A0A5C1PZC5</accession>
<name>A0A5C1PZC5_9BURK</name>
<dbReference type="InterPro" id="IPR012312">
    <property type="entry name" value="Hemerythrin-like"/>
</dbReference>
<reference evidence="2 5" key="2">
    <citation type="submission" date="2024-06" db="EMBL/GenBank/DDBJ databases">
        <title>Genomic Encyclopedia of Type Strains, Phase IV (KMG-IV): sequencing the most valuable type-strain genomes for metagenomic binning, comparative biology and taxonomic classification.</title>
        <authorList>
            <person name="Goeker M."/>
        </authorList>
    </citation>
    <scope>NUCLEOTIDE SEQUENCE [LARGE SCALE GENOMIC DNA]</scope>
    <source>
        <strain evidence="2 5">D-501</strain>
    </source>
</reference>
<dbReference type="KEGG" id="snn:EWH46_08310"/>
<proteinExistence type="predicted"/>
<keyword evidence="5" id="KW-1185">Reference proteome</keyword>
<feature type="domain" description="Hemerythrin-like" evidence="1">
    <location>
        <begin position="24"/>
        <end position="159"/>
    </location>
</feature>
<dbReference type="EMBL" id="CP035708">
    <property type="protein sequence ID" value="QEN00777.1"/>
    <property type="molecule type" value="Genomic_DNA"/>
</dbReference>